<comment type="caution">
    <text evidence="15">The sequence shown here is derived from an EMBL/GenBank/DDBJ whole genome shotgun (WGS) entry which is preliminary data.</text>
</comment>
<dbReference type="GO" id="GO:0005829">
    <property type="term" value="C:cytosol"/>
    <property type="evidence" value="ECO:0007669"/>
    <property type="project" value="TreeGrafter"/>
</dbReference>
<evidence type="ECO:0000256" key="6">
    <source>
        <dbReference type="ARBA" id="ARBA00022833"/>
    </source>
</evidence>
<dbReference type="InterPro" id="IPR020588">
    <property type="entry name" value="RecA_ATP-bd"/>
</dbReference>
<dbReference type="SUPFAM" id="SSF54211">
    <property type="entry name" value="Ribosomal protein S5 domain 2-like"/>
    <property type="match status" value="1"/>
</dbReference>
<dbReference type="PANTHER" id="PTHR32472:SF10">
    <property type="entry name" value="DNA REPAIR PROTEIN RADA-LIKE PROTEIN"/>
    <property type="match status" value="1"/>
</dbReference>
<comment type="similarity">
    <text evidence="11 13">Belongs to the RecA family. RadA subfamily.</text>
</comment>
<keyword evidence="3 11" id="KW-0227">DNA damage</keyword>
<dbReference type="Gene3D" id="3.40.50.300">
    <property type="entry name" value="P-loop containing nucleotide triphosphate hydrolases"/>
    <property type="match status" value="1"/>
</dbReference>
<dbReference type="SMART" id="SM00382">
    <property type="entry name" value="AAA"/>
    <property type="match status" value="1"/>
</dbReference>
<dbReference type="InterPro" id="IPR027417">
    <property type="entry name" value="P-loop_NTPase"/>
</dbReference>
<name>A0A833H4T1_9LEPT</name>
<sequence length="448" mass="48664">MAKKSRTVYECSACNERFSRWAGKCPACGEWNTIVEKEETTVTATRSRMSADMQPLPTLSQVNEEDSRRIRSGIDDFDLVLGGGLVPGSFLLIGGEPGVGKSTLLLEIARTFAGRILYFSGEESPGQIKIRANRMQIDGTRILVSRESVLDAVCGRIMKERPDLAVIDSIQTLQAGEPGGLPGSVSQLRAAAFGLMETAKVSRIPILVTGHITKEGSIAGPMLLEHMVDAVLYFESDRLNHYRILRAVKNRFGNIGEVALFEMTGTGLRALSSLPRETTGRGAPGCVFSAIIEGSRSIGVEVQALVSRTAYGPARRMAEGLDNRRLMLLSAVLEKYMKLNLADQDIFANLAGGLTAHEPALDLAIGAAILSSYTEKPAPDGMAFVGEIGLSGEIRPAPGILARIRELKNLGFRRFCLCETQQEEAKIEEADILPVRHIKDIAEVIREH</sequence>
<dbReference type="Proteomes" id="UP000460298">
    <property type="component" value="Unassembled WGS sequence"/>
</dbReference>
<keyword evidence="8 11" id="KW-0346">Stress response</keyword>
<evidence type="ECO:0000313" key="15">
    <source>
        <dbReference type="EMBL" id="KAB2934866.1"/>
    </source>
</evidence>
<dbReference type="Gene3D" id="3.30.230.10">
    <property type="match status" value="1"/>
</dbReference>
<keyword evidence="2 11" id="KW-0547">Nucleotide-binding</keyword>
<dbReference type="EMBL" id="WBUI01000002">
    <property type="protein sequence ID" value="KAB2934866.1"/>
    <property type="molecule type" value="Genomic_DNA"/>
</dbReference>
<evidence type="ECO:0000256" key="9">
    <source>
        <dbReference type="ARBA" id="ARBA00023125"/>
    </source>
</evidence>
<dbReference type="Pfam" id="PF13481">
    <property type="entry name" value="AAA_25"/>
    <property type="match status" value="1"/>
</dbReference>
<organism evidence="15 16">
    <name type="scientific">Leptonema illini</name>
    <dbReference type="NCBI Taxonomy" id="183"/>
    <lineage>
        <taxon>Bacteria</taxon>
        <taxon>Pseudomonadati</taxon>
        <taxon>Spirochaetota</taxon>
        <taxon>Spirochaetia</taxon>
        <taxon>Leptospirales</taxon>
        <taxon>Leptospiraceae</taxon>
        <taxon>Leptonema</taxon>
    </lineage>
</organism>
<evidence type="ECO:0000256" key="8">
    <source>
        <dbReference type="ARBA" id="ARBA00023016"/>
    </source>
</evidence>
<dbReference type="GO" id="GO:0003684">
    <property type="term" value="F:damaged DNA binding"/>
    <property type="evidence" value="ECO:0007669"/>
    <property type="project" value="InterPro"/>
</dbReference>
<evidence type="ECO:0000256" key="1">
    <source>
        <dbReference type="ARBA" id="ARBA00022723"/>
    </source>
</evidence>
<dbReference type="Pfam" id="PF13541">
    <property type="entry name" value="ChlI"/>
    <property type="match status" value="1"/>
</dbReference>
<evidence type="ECO:0000259" key="14">
    <source>
        <dbReference type="PROSITE" id="PS50162"/>
    </source>
</evidence>
<dbReference type="GO" id="GO:0140664">
    <property type="term" value="F:ATP-dependent DNA damage sensor activity"/>
    <property type="evidence" value="ECO:0007669"/>
    <property type="project" value="InterPro"/>
</dbReference>
<evidence type="ECO:0000256" key="7">
    <source>
        <dbReference type="ARBA" id="ARBA00022840"/>
    </source>
</evidence>
<dbReference type="GO" id="GO:0005524">
    <property type="term" value="F:ATP binding"/>
    <property type="evidence" value="ECO:0007669"/>
    <property type="project" value="UniProtKB-UniRule"/>
</dbReference>
<dbReference type="PANTHER" id="PTHR32472">
    <property type="entry name" value="DNA REPAIR PROTEIN RADA"/>
    <property type="match status" value="1"/>
</dbReference>
<keyword evidence="6 13" id="KW-0862">Zinc</keyword>
<dbReference type="InterPro" id="IPR041166">
    <property type="entry name" value="Rubredoxin_2"/>
</dbReference>
<feature type="domain" description="RecA family profile 1" evidence="14">
    <location>
        <begin position="66"/>
        <end position="212"/>
    </location>
</feature>
<keyword evidence="10 11" id="KW-0234">DNA repair</keyword>
<dbReference type="PRINTS" id="PR01874">
    <property type="entry name" value="DNAREPAIRADA"/>
</dbReference>
<gene>
    <name evidence="11 15" type="primary">radA</name>
    <name evidence="15" type="ORF">F9K24_03555</name>
</gene>
<evidence type="ECO:0000313" key="16">
    <source>
        <dbReference type="Proteomes" id="UP000460298"/>
    </source>
</evidence>
<dbReference type="GO" id="GO:0000725">
    <property type="term" value="P:recombinational repair"/>
    <property type="evidence" value="ECO:0007669"/>
    <property type="project" value="UniProtKB-UniRule"/>
</dbReference>
<dbReference type="Pfam" id="PF18073">
    <property type="entry name" value="Zn_ribbon_LapB"/>
    <property type="match status" value="1"/>
</dbReference>
<protein>
    <recommendedName>
        <fullName evidence="11 12">DNA repair protein RadA</fullName>
    </recommendedName>
</protein>
<feature type="short sequence motif" description="RadA KNRFG motif" evidence="11">
    <location>
        <begin position="249"/>
        <end position="253"/>
    </location>
</feature>
<keyword evidence="1 11" id="KW-0479">Metal-binding</keyword>
<evidence type="ECO:0000256" key="13">
    <source>
        <dbReference type="RuleBase" id="RU003555"/>
    </source>
</evidence>
<dbReference type="GO" id="GO:0016787">
    <property type="term" value="F:hydrolase activity"/>
    <property type="evidence" value="ECO:0007669"/>
    <property type="project" value="UniProtKB-KW"/>
</dbReference>
<dbReference type="GO" id="GO:0008270">
    <property type="term" value="F:zinc ion binding"/>
    <property type="evidence" value="ECO:0007669"/>
    <property type="project" value="UniProtKB-KW"/>
</dbReference>
<keyword evidence="4 13" id="KW-0863">Zinc-finger</keyword>
<evidence type="ECO:0000256" key="4">
    <source>
        <dbReference type="ARBA" id="ARBA00022771"/>
    </source>
</evidence>
<comment type="domain">
    <text evidence="11">The middle region has homology to RecA with ATPase motifs including the RadA KNRFG motif, while the C-terminus is homologous to Lon protease.</text>
</comment>
<dbReference type="InterPro" id="IPR020568">
    <property type="entry name" value="Ribosomal_Su5_D2-typ_SF"/>
</dbReference>
<dbReference type="NCBIfam" id="TIGR00416">
    <property type="entry name" value="sms"/>
    <property type="match status" value="1"/>
</dbReference>
<evidence type="ECO:0000256" key="2">
    <source>
        <dbReference type="ARBA" id="ARBA00022741"/>
    </source>
</evidence>
<comment type="function">
    <text evidence="13">DNA-dependent ATPase involved in processing of recombination intermediates, plays a role in repairing DNA breaks. Stimulates the branch migration of RecA-mediated strand transfer reactions, allowing the 3' invading strand to extend heteroduplex DNA faster. Binds ssDNA in the presence of ADP but not other nucleotides, has ATPase activity that is stimulated by ssDNA and various branched DNA structures, but inhibited by SSB. Does not have RecA's homology-searching function.</text>
</comment>
<keyword evidence="7 11" id="KW-0067">ATP-binding</keyword>
<reference evidence="15 16" key="1">
    <citation type="submission" date="2019-10" db="EMBL/GenBank/DDBJ databases">
        <title>Extracellular Electron Transfer in a Candidatus Methanoperedens spp. Enrichment Culture.</title>
        <authorList>
            <person name="Berger S."/>
            <person name="Rangel Shaw D."/>
            <person name="Berben T."/>
            <person name="In 'T Zandt M."/>
            <person name="Frank J."/>
            <person name="Reimann J."/>
            <person name="Jetten M.S.M."/>
            <person name="Welte C.U."/>
        </authorList>
    </citation>
    <scope>NUCLEOTIDE SEQUENCE [LARGE SCALE GENOMIC DNA]</scope>
    <source>
        <strain evidence="15">SB12</strain>
    </source>
</reference>
<feature type="binding site" evidence="11">
    <location>
        <begin position="95"/>
        <end position="102"/>
    </location>
    <ligand>
        <name>ATP</name>
        <dbReference type="ChEBI" id="CHEBI:30616"/>
    </ligand>
</feature>
<evidence type="ECO:0000256" key="5">
    <source>
        <dbReference type="ARBA" id="ARBA00022801"/>
    </source>
</evidence>
<dbReference type="InterPro" id="IPR014721">
    <property type="entry name" value="Ribsml_uS5_D2-typ_fold_subgr"/>
</dbReference>
<evidence type="ECO:0000256" key="3">
    <source>
        <dbReference type="ARBA" id="ARBA00022763"/>
    </source>
</evidence>
<dbReference type="HAMAP" id="MF_01498">
    <property type="entry name" value="RadA_bact"/>
    <property type="match status" value="1"/>
</dbReference>
<comment type="function">
    <text evidence="11">Plays a role in repairing double-strand DNA breaks, probably involving stabilizing or processing branched DNA or blocked replication forks.</text>
</comment>
<dbReference type="InterPro" id="IPR004504">
    <property type="entry name" value="DNA_repair_RadA"/>
</dbReference>
<evidence type="ECO:0000256" key="10">
    <source>
        <dbReference type="ARBA" id="ARBA00023204"/>
    </source>
</evidence>
<dbReference type="InterPro" id="IPR003593">
    <property type="entry name" value="AAA+_ATPase"/>
</dbReference>
<dbReference type="AlphaFoldDB" id="A0A833H4T1"/>
<dbReference type="SUPFAM" id="SSF52540">
    <property type="entry name" value="P-loop containing nucleoside triphosphate hydrolases"/>
    <property type="match status" value="1"/>
</dbReference>
<keyword evidence="9 11" id="KW-0238">DNA-binding</keyword>
<dbReference type="PROSITE" id="PS50162">
    <property type="entry name" value="RECA_2"/>
    <property type="match status" value="1"/>
</dbReference>
<proteinExistence type="inferred from homology"/>
<evidence type="ECO:0000256" key="12">
    <source>
        <dbReference type="NCBIfam" id="TIGR00416"/>
    </source>
</evidence>
<evidence type="ECO:0000256" key="11">
    <source>
        <dbReference type="HAMAP-Rule" id="MF_01498"/>
    </source>
</evidence>
<feature type="region of interest" description="Lon-protease-like" evidence="11">
    <location>
        <begin position="345"/>
        <end position="448"/>
    </location>
</feature>
<keyword evidence="5" id="KW-0378">Hydrolase</keyword>
<accession>A0A833H4T1</accession>